<accession>A0A0L6JGI9</accession>
<comment type="caution">
    <text evidence="2">The sequence shown here is derived from an EMBL/GenBank/DDBJ whole genome shotgun (WGS) entry which is preliminary data.</text>
</comment>
<proteinExistence type="predicted"/>
<dbReference type="Proteomes" id="UP000036923">
    <property type="component" value="Unassembled WGS sequence"/>
</dbReference>
<evidence type="ECO:0000313" key="3">
    <source>
        <dbReference type="Proteomes" id="UP000036923"/>
    </source>
</evidence>
<dbReference type="STRING" id="398512.Bccel_0085"/>
<dbReference type="eggNOG" id="ENOG5033GSC">
    <property type="taxonomic scope" value="Bacteria"/>
</dbReference>
<keyword evidence="3" id="KW-1185">Reference proteome</keyword>
<organism evidence="2 3">
    <name type="scientific">Pseudobacteroides cellulosolvens ATCC 35603 = DSM 2933</name>
    <dbReference type="NCBI Taxonomy" id="398512"/>
    <lineage>
        <taxon>Bacteria</taxon>
        <taxon>Bacillati</taxon>
        <taxon>Bacillota</taxon>
        <taxon>Clostridia</taxon>
        <taxon>Eubacteriales</taxon>
        <taxon>Oscillospiraceae</taxon>
        <taxon>Pseudobacteroides</taxon>
    </lineage>
</organism>
<gene>
    <name evidence="2" type="ORF">Bccel_0085</name>
</gene>
<dbReference type="InterPro" id="IPR036388">
    <property type="entry name" value="WH-like_DNA-bd_sf"/>
</dbReference>
<dbReference type="SUPFAM" id="SSF88659">
    <property type="entry name" value="Sigma3 and sigma4 domains of RNA polymerase sigma factors"/>
    <property type="match status" value="1"/>
</dbReference>
<dbReference type="RefSeq" id="WP_050752936.1">
    <property type="nucleotide sequence ID" value="NZ_JQKC01000009.1"/>
</dbReference>
<reference evidence="3" key="1">
    <citation type="submission" date="2015-07" db="EMBL/GenBank/DDBJ databases">
        <title>Near-Complete Genome Sequence of the Cellulolytic Bacterium Bacteroides (Pseudobacteroides) cellulosolvens ATCC 35603.</title>
        <authorList>
            <person name="Dassa B."/>
            <person name="Utturkar S.M."/>
            <person name="Klingeman D.M."/>
            <person name="Hurt R.A."/>
            <person name="Keller M."/>
            <person name="Xu J."/>
            <person name="Reddy Y.H.K."/>
            <person name="Borovok I."/>
            <person name="Grinberg I.R."/>
            <person name="Lamed R."/>
            <person name="Zhivin O."/>
            <person name="Bayer E.A."/>
            <person name="Brown S.D."/>
        </authorList>
    </citation>
    <scope>NUCLEOTIDE SEQUENCE [LARGE SCALE GENOMIC DNA]</scope>
    <source>
        <strain evidence="3">DSM 2933</strain>
    </source>
</reference>
<sequence length="135" mass="16168">MNKEELLKISAIQREIEIIKIQISSADYRYTADSVRGSENVFPYVERSFSVKGYDYDSYYAKLNRLQSKLKRKLEELMDERDKVLEYIETVPDSIMRQILMLKYINGMTWEQIGMKIGYSARSVRRKHTWFFTKN</sequence>
<dbReference type="Gene3D" id="1.10.10.10">
    <property type="entry name" value="Winged helix-like DNA-binding domain superfamily/Winged helix DNA-binding domain"/>
    <property type="match status" value="1"/>
</dbReference>
<dbReference type="InterPro" id="IPR013324">
    <property type="entry name" value="RNA_pol_sigma_r3/r4-like"/>
</dbReference>
<feature type="coiled-coil region" evidence="1">
    <location>
        <begin position="56"/>
        <end position="83"/>
    </location>
</feature>
<dbReference type="AlphaFoldDB" id="A0A0L6JGI9"/>
<dbReference type="EMBL" id="LGTC01000001">
    <property type="protein sequence ID" value="KNY24828.1"/>
    <property type="molecule type" value="Genomic_DNA"/>
</dbReference>
<keyword evidence="1" id="KW-0175">Coiled coil</keyword>
<dbReference type="OrthoDB" id="1698141at2"/>
<protein>
    <submittedName>
        <fullName evidence="2">Uncharacterized protein</fullName>
    </submittedName>
</protein>
<name>A0A0L6JGI9_9FIRM</name>
<evidence type="ECO:0000313" key="2">
    <source>
        <dbReference type="EMBL" id="KNY24828.1"/>
    </source>
</evidence>
<evidence type="ECO:0000256" key="1">
    <source>
        <dbReference type="SAM" id="Coils"/>
    </source>
</evidence>